<evidence type="ECO:0000313" key="3">
    <source>
        <dbReference type="EMBL" id="CAH3041389.1"/>
    </source>
</evidence>
<feature type="transmembrane region" description="Helical" evidence="2">
    <location>
        <begin position="37"/>
        <end position="59"/>
    </location>
</feature>
<feature type="transmembrane region" description="Helical" evidence="2">
    <location>
        <begin position="179"/>
        <end position="204"/>
    </location>
</feature>
<name>A0AAU9VWR7_9CNID</name>
<sequence length="332" mass="37495">MDFDLGNGNPQSGEWNAEFNTNDTSSDVNKTVTASQFIAGFYALLFYLVLLILSILGVCFRACVKMFSSRATSLLFLIGTMLACVNVLCNSDNLEVRVYFRLPTAFLVGIVFVLAGAVFFFSKPEEVANQTTLARQQPSMGLVVGVISIPLIIVEIFLLAAASASKNKSDPEPLPPKSWALVVADKTTFLVQKVVQAIVYILLLRYRTICPRYKENAKFYLKTLAFFNFIEWVDSQVNEDTDIKLSHTNLSYNAWFDILTVFYKALIIDYRLLCSLLFLEHSLEDEMADNYDEVNDTPNRNMTLKKEQYRAAGVYFWLLESVCTNLHSTVLC</sequence>
<evidence type="ECO:0000256" key="1">
    <source>
        <dbReference type="SAM" id="MobiDB-lite"/>
    </source>
</evidence>
<feature type="transmembrane region" description="Helical" evidence="2">
    <location>
        <begin position="142"/>
        <end position="164"/>
    </location>
</feature>
<feature type="region of interest" description="Disordered" evidence="1">
    <location>
        <begin position="1"/>
        <end position="21"/>
    </location>
</feature>
<organism evidence="3 4">
    <name type="scientific">Pocillopora meandrina</name>
    <dbReference type="NCBI Taxonomy" id="46732"/>
    <lineage>
        <taxon>Eukaryota</taxon>
        <taxon>Metazoa</taxon>
        <taxon>Cnidaria</taxon>
        <taxon>Anthozoa</taxon>
        <taxon>Hexacorallia</taxon>
        <taxon>Scleractinia</taxon>
        <taxon>Astrocoeniina</taxon>
        <taxon>Pocilloporidae</taxon>
        <taxon>Pocillopora</taxon>
    </lineage>
</organism>
<reference evidence="3 4" key="1">
    <citation type="submission" date="2022-05" db="EMBL/GenBank/DDBJ databases">
        <authorList>
            <consortium name="Genoscope - CEA"/>
            <person name="William W."/>
        </authorList>
    </citation>
    <scope>NUCLEOTIDE SEQUENCE [LARGE SCALE GENOMIC DNA]</scope>
</reference>
<keyword evidence="2" id="KW-1133">Transmembrane helix</keyword>
<dbReference type="Proteomes" id="UP001159428">
    <property type="component" value="Unassembled WGS sequence"/>
</dbReference>
<accession>A0AAU9VWR7</accession>
<feature type="transmembrane region" description="Helical" evidence="2">
    <location>
        <begin position="100"/>
        <end position="121"/>
    </location>
</feature>
<feature type="transmembrane region" description="Helical" evidence="2">
    <location>
        <begin position="71"/>
        <end position="88"/>
    </location>
</feature>
<gene>
    <name evidence="3" type="ORF">PMEA_00029188</name>
</gene>
<keyword evidence="2" id="KW-0472">Membrane</keyword>
<comment type="caution">
    <text evidence="3">The sequence shown here is derived from an EMBL/GenBank/DDBJ whole genome shotgun (WGS) entry which is preliminary data.</text>
</comment>
<keyword evidence="4" id="KW-1185">Reference proteome</keyword>
<evidence type="ECO:0000313" key="4">
    <source>
        <dbReference type="Proteomes" id="UP001159428"/>
    </source>
</evidence>
<dbReference type="EMBL" id="CALNXJ010000006">
    <property type="protein sequence ID" value="CAH3041389.1"/>
    <property type="molecule type" value="Genomic_DNA"/>
</dbReference>
<feature type="compositionally biased region" description="Polar residues" evidence="1">
    <location>
        <begin position="8"/>
        <end position="21"/>
    </location>
</feature>
<evidence type="ECO:0000256" key="2">
    <source>
        <dbReference type="SAM" id="Phobius"/>
    </source>
</evidence>
<proteinExistence type="predicted"/>
<dbReference type="AlphaFoldDB" id="A0AAU9VWR7"/>
<protein>
    <submittedName>
        <fullName evidence="3">Uncharacterized protein</fullName>
    </submittedName>
</protein>
<keyword evidence="2" id="KW-0812">Transmembrane</keyword>